<keyword evidence="4 7" id="KW-0812">Transmembrane</keyword>
<dbReference type="GO" id="GO:0005886">
    <property type="term" value="C:plasma membrane"/>
    <property type="evidence" value="ECO:0007669"/>
    <property type="project" value="UniProtKB-SubCell"/>
</dbReference>
<evidence type="ECO:0000256" key="3">
    <source>
        <dbReference type="ARBA" id="ARBA00022475"/>
    </source>
</evidence>
<sequence>MKTVQFILGRFLGAVATMFIGALAVFLVMQAAPGDPALAALGESATPEAVAAFRAERNLDAPLTEQFASWLQGVAQGDFGKSLTIAGGIPISELVVTRLPNTLFVGLYAIVFAVAVSLFMGSLAAIKRGRMSDTVATSISALGVSMPDFWLGYVLILVFALTLGWLPSYGFTSPFESLSGAFVTGLLPALAIAAPMAAVFARTLRTSLLENSGRDYVTVARSFGFSRPFVFEHYVFRNSIIPYIVIVGLQIRYLLGGVVVVERVFGVPGVGSLMVDAAFARDYPVVQACTIVFLTIVLSVNFTVDIICAALDPKRTR</sequence>
<feature type="transmembrane region" description="Helical" evidence="7">
    <location>
        <begin position="7"/>
        <end position="29"/>
    </location>
</feature>
<feature type="transmembrane region" description="Helical" evidence="7">
    <location>
        <begin position="240"/>
        <end position="265"/>
    </location>
</feature>
<dbReference type="GO" id="GO:0055085">
    <property type="term" value="P:transmembrane transport"/>
    <property type="evidence" value="ECO:0007669"/>
    <property type="project" value="InterPro"/>
</dbReference>
<keyword evidence="6 7" id="KW-0472">Membrane</keyword>
<dbReference type="PANTHER" id="PTHR43163:SF6">
    <property type="entry name" value="DIPEPTIDE TRANSPORT SYSTEM PERMEASE PROTEIN DPPB-RELATED"/>
    <property type="match status" value="1"/>
</dbReference>
<evidence type="ECO:0000313" key="10">
    <source>
        <dbReference type="Proteomes" id="UP000593594"/>
    </source>
</evidence>
<dbReference type="Pfam" id="PF00528">
    <property type="entry name" value="BPD_transp_1"/>
    <property type="match status" value="1"/>
</dbReference>
<evidence type="ECO:0000259" key="8">
    <source>
        <dbReference type="PROSITE" id="PS50928"/>
    </source>
</evidence>
<organism evidence="9 10">
    <name type="scientific">Kaustia mangrovi</name>
    <dbReference type="NCBI Taxonomy" id="2593653"/>
    <lineage>
        <taxon>Bacteria</taxon>
        <taxon>Pseudomonadati</taxon>
        <taxon>Pseudomonadota</taxon>
        <taxon>Alphaproteobacteria</taxon>
        <taxon>Hyphomicrobiales</taxon>
        <taxon>Parvibaculaceae</taxon>
        <taxon>Kaustia</taxon>
    </lineage>
</organism>
<dbReference type="KEGG" id="kmn:HW532_16445"/>
<proteinExistence type="inferred from homology"/>
<dbReference type="EMBL" id="CP058214">
    <property type="protein sequence ID" value="QPC44143.1"/>
    <property type="molecule type" value="Genomic_DNA"/>
</dbReference>
<dbReference type="PROSITE" id="PS50928">
    <property type="entry name" value="ABC_TM1"/>
    <property type="match status" value="1"/>
</dbReference>
<dbReference type="RefSeq" id="WP_213161509.1">
    <property type="nucleotide sequence ID" value="NZ_CP058214.1"/>
</dbReference>
<dbReference type="InterPro" id="IPR035906">
    <property type="entry name" value="MetI-like_sf"/>
</dbReference>
<dbReference type="CDD" id="cd06261">
    <property type="entry name" value="TM_PBP2"/>
    <property type="match status" value="1"/>
</dbReference>
<dbReference type="PANTHER" id="PTHR43163">
    <property type="entry name" value="DIPEPTIDE TRANSPORT SYSTEM PERMEASE PROTEIN DPPB-RELATED"/>
    <property type="match status" value="1"/>
</dbReference>
<comment type="similarity">
    <text evidence="7">Belongs to the binding-protein-dependent transport system permease family.</text>
</comment>
<dbReference type="Gene3D" id="1.10.3720.10">
    <property type="entry name" value="MetI-like"/>
    <property type="match status" value="1"/>
</dbReference>
<feature type="domain" description="ABC transmembrane type-1" evidence="8">
    <location>
        <begin position="99"/>
        <end position="304"/>
    </location>
</feature>
<dbReference type="SUPFAM" id="SSF161098">
    <property type="entry name" value="MetI-like"/>
    <property type="match status" value="1"/>
</dbReference>
<feature type="transmembrane region" description="Helical" evidence="7">
    <location>
        <begin position="103"/>
        <end position="126"/>
    </location>
</feature>
<dbReference type="InterPro" id="IPR000515">
    <property type="entry name" value="MetI-like"/>
</dbReference>
<feature type="transmembrane region" description="Helical" evidence="7">
    <location>
        <begin position="147"/>
        <end position="166"/>
    </location>
</feature>
<evidence type="ECO:0000256" key="5">
    <source>
        <dbReference type="ARBA" id="ARBA00022989"/>
    </source>
</evidence>
<evidence type="ECO:0000256" key="4">
    <source>
        <dbReference type="ARBA" id="ARBA00022692"/>
    </source>
</evidence>
<evidence type="ECO:0000256" key="1">
    <source>
        <dbReference type="ARBA" id="ARBA00004651"/>
    </source>
</evidence>
<keyword evidence="2 7" id="KW-0813">Transport</keyword>
<evidence type="ECO:0000256" key="7">
    <source>
        <dbReference type="RuleBase" id="RU363032"/>
    </source>
</evidence>
<gene>
    <name evidence="9" type="ORF">HW532_16445</name>
</gene>
<keyword evidence="5 7" id="KW-1133">Transmembrane helix</keyword>
<evidence type="ECO:0000256" key="2">
    <source>
        <dbReference type="ARBA" id="ARBA00022448"/>
    </source>
</evidence>
<accession>A0A7S8HDB6</accession>
<dbReference type="AlphaFoldDB" id="A0A7S8HDB6"/>
<dbReference type="InterPro" id="IPR045621">
    <property type="entry name" value="BPD_transp_1_N"/>
</dbReference>
<keyword evidence="10" id="KW-1185">Reference proteome</keyword>
<evidence type="ECO:0000313" key="9">
    <source>
        <dbReference type="EMBL" id="QPC44143.1"/>
    </source>
</evidence>
<comment type="subcellular location">
    <subcellularLocation>
        <location evidence="1 7">Cell membrane</location>
        <topology evidence="1 7">Multi-pass membrane protein</topology>
    </subcellularLocation>
</comment>
<name>A0A7S8HDB6_9HYPH</name>
<dbReference type="Proteomes" id="UP000593594">
    <property type="component" value="Chromosome"/>
</dbReference>
<feature type="transmembrane region" description="Helical" evidence="7">
    <location>
        <begin position="178"/>
        <end position="201"/>
    </location>
</feature>
<reference evidence="9 10" key="1">
    <citation type="submission" date="2020-06" db="EMBL/GenBank/DDBJ databases">
        <title>Genome sequence of 2 isolates from Red Sea Mangroves.</title>
        <authorList>
            <person name="Sefrji F."/>
            <person name="Michoud G."/>
            <person name="Merlino G."/>
            <person name="Daffonchio D."/>
        </authorList>
    </citation>
    <scope>NUCLEOTIDE SEQUENCE [LARGE SCALE GENOMIC DNA]</scope>
    <source>
        <strain evidence="9 10">R1DC25</strain>
    </source>
</reference>
<keyword evidence="3" id="KW-1003">Cell membrane</keyword>
<feature type="transmembrane region" description="Helical" evidence="7">
    <location>
        <begin position="285"/>
        <end position="311"/>
    </location>
</feature>
<dbReference type="Pfam" id="PF19300">
    <property type="entry name" value="BPD_transp_1_N"/>
    <property type="match status" value="1"/>
</dbReference>
<protein>
    <submittedName>
        <fullName evidence="9">ABC transporter permease</fullName>
    </submittedName>
</protein>
<evidence type="ECO:0000256" key="6">
    <source>
        <dbReference type="ARBA" id="ARBA00023136"/>
    </source>
</evidence>